<accession>A0A9N7UH22</accession>
<dbReference type="EMBL" id="CADEAL010001224">
    <property type="protein sequence ID" value="CAB1430317.1"/>
    <property type="molecule type" value="Genomic_DNA"/>
</dbReference>
<sequence length="154" mass="16338">MILAAWDPLGLGNSGPGLFDLRRTHCGCLSAPGMVISPGEAATAKSSILRNPACWKECSGDAPLISSSSKFRLCSPCSRLRVAPDTEKRANALIGQGSGKKNNPRHEGTLPPFSPTSHRARRGRADARPRNNLSKNNPPCCLTTLAAELASDFD</sequence>
<keyword evidence="3" id="KW-1185">Reference proteome</keyword>
<organism evidence="2 3">
    <name type="scientific">Pleuronectes platessa</name>
    <name type="common">European plaice</name>
    <dbReference type="NCBI Taxonomy" id="8262"/>
    <lineage>
        <taxon>Eukaryota</taxon>
        <taxon>Metazoa</taxon>
        <taxon>Chordata</taxon>
        <taxon>Craniata</taxon>
        <taxon>Vertebrata</taxon>
        <taxon>Euteleostomi</taxon>
        <taxon>Actinopterygii</taxon>
        <taxon>Neopterygii</taxon>
        <taxon>Teleostei</taxon>
        <taxon>Neoteleostei</taxon>
        <taxon>Acanthomorphata</taxon>
        <taxon>Carangaria</taxon>
        <taxon>Pleuronectiformes</taxon>
        <taxon>Pleuronectoidei</taxon>
        <taxon>Pleuronectidae</taxon>
        <taxon>Pleuronectes</taxon>
    </lineage>
</organism>
<dbReference type="Proteomes" id="UP001153269">
    <property type="component" value="Unassembled WGS sequence"/>
</dbReference>
<evidence type="ECO:0000313" key="3">
    <source>
        <dbReference type="Proteomes" id="UP001153269"/>
    </source>
</evidence>
<reference evidence="2" key="1">
    <citation type="submission" date="2020-03" db="EMBL/GenBank/DDBJ databases">
        <authorList>
            <person name="Weist P."/>
        </authorList>
    </citation>
    <scope>NUCLEOTIDE SEQUENCE</scope>
</reference>
<comment type="caution">
    <text evidence="2">The sequence shown here is derived from an EMBL/GenBank/DDBJ whole genome shotgun (WGS) entry which is preliminary data.</text>
</comment>
<protein>
    <submittedName>
        <fullName evidence="2">Uncharacterized protein</fullName>
    </submittedName>
</protein>
<evidence type="ECO:0000313" key="2">
    <source>
        <dbReference type="EMBL" id="CAB1430317.1"/>
    </source>
</evidence>
<feature type="region of interest" description="Disordered" evidence="1">
    <location>
        <begin position="88"/>
        <end position="139"/>
    </location>
</feature>
<gene>
    <name evidence="2" type="ORF">PLEPLA_LOCUS18299</name>
</gene>
<evidence type="ECO:0000256" key="1">
    <source>
        <dbReference type="SAM" id="MobiDB-lite"/>
    </source>
</evidence>
<name>A0A9N7UH22_PLEPL</name>
<proteinExistence type="predicted"/>
<dbReference type="AlphaFoldDB" id="A0A9N7UH22"/>